<protein>
    <recommendedName>
        <fullName evidence="13">Hexosyltransferase</fullName>
        <ecNumber evidence="13">2.4.1.-</ecNumber>
    </recommendedName>
</protein>
<reference evidence="15" key="1">
    <citation type="submission" date="2025-08" db="UniProtKB">
        <authorList>
            <consortium name="RefSeq"/>
        </authorList>
    </citation>
    <scope>IDENTIFICATION</scope>
</reference>
<evidence type="ECO:0000313" key="15">
    <source>
        <dbReference type="RefSeq" id="XP_007957004.1"/>
    </source>
</evidence>
<evidence type="ECO:0000313" key="14">
    <source>
        <dbReference type="Proteomes" id="UP000694850"/>
    </source>
</evidence>
<evidence type="ECO:0000256" key="7">
    <source>
        <dbReference type="ARBA" id="ARBA00022968"/>
    </source>
</evidence>
<gene>
    <name evidence="15" type="primary">LOC103212886</name>
</gene>
<dbReference type="EC" id="2.4.1.-" evidence="13"/>
<keyword evidence="4 13" id="KW-0328">Glycosyltransferase</keyword>
<dbReference type="GO" id="GO:0000139">
    <property type="term" value="C:Golgi membrane"/>
    <property type="evidence" value="ECO:0007669"/>
    <property type="project" value="UniProtKB-SubCell"/>
</dbReference>
<evidence type="ECO:0000256" key="6">
    <source>
        <dbReference type="ARBA" id="ARBA00022692"/>
    </source>
</evidence>
<dbReference type="FunFam" id="3.90.550.50:FF:000001">
    <property type="entry name" value="Hexosyltransferase"/>
    <property type="match status" value="1"/>
</dbReference>
<proteinExistence type="inferred from homology"/>
<evidence type="ECO:0000256" key="4">
    <source>
        <dbReference type="ARBA" id="ARBA00022676"/>
    </source>
</evidence>
<evidence type="ECO:0000256" key="8">
    <source>
        <dbReference type="ARBA" id="ARBA00022989"/>
    </source>
</evidence>
<keyword evidence="10" id="KW-0443">Lipid metabolism</keyword>
<evidence type="ECO:0000256" key="3">
    <source>
        <dbReference type="ARBA" id="ARBA00008661"/>
    </source>
</evidence>
<dbReference type="OrthoDB" id="5512589at2759"/>
<evidence type="ECO:0000256" key="2">
    <source>
        <dbReference type="ARBA" id="ARBA00004922"/>
    </source>
</evidence>
<keyword evidence="5" id="KW-0808">Transferase</keyword>
<sequence>MNMFINCPLSVKNNLNTTKLTQETNEKHMYPQPYEFLINEENKCKGKTPFLVFLICSQPNESSHRDSIRNTWGNETVVPGYHVVRLFMLGVQKEYSTENIMQESSKYHDIIQQDFQDTYNNLTHKVLMGIKWVTFYCPNAHFVMKTDTDVFVNTETLIQKLLVTISPSELYFSGFPMRNASPIRNSNSKWYMPMDIYPQDPYPDFCSGTGYVFSGSLASKIYNASLSIKYIHLEDVYIGLCLQRLGVPIKSPPRMSFFNLYKVKFSPCIYNGLITAHYILPSEMIIFWNLLQAGKHSCSE</sequence>
<dbReference type="GeneID" id="103212886"/>
<comment type="subcellular location">
    <subcellularLocation>
        <location evidence="1 13">Golgi apparatus membrane</location>
        <topology evidence="1 13">Single-pass type II membrane protein</topology>
    </subcellularLocation>
</comment>
<evidence type="ECO:0000256" key="11">
    <source>
        <dbReference type="ARBA" id="ARBA00023136"/>
    </source>
</evidence>
<dbReference type="AlphaFoldDB" id="A0A8B7BAI7"/>
<evidence type="ECO:0000256" key="10">
    <source>
        <dbReference type="ARBA" id="ARBA00023098"/>
    </source>
</evidence>
<dbReference type="InterPro" id="IPR002659">
    <property type="entry name" value="Glyco_trans_31"/>
</dbReference>
<dbReference type="GO" id="GO:0008499">
    <property type="term" value="F:N-acetyl-beta-D-glucosaminide beta-(1,3)-galactosyltransferase activity"/>
    <property type="evidence" value="ECO:0007669"/>
    <property type="project" value="TreeGrafter"/>
</dbReference>
<accession>A0A8B7BAI7</accession>
<evidence type="ECO:0000256" key="12">
    <source>
        <dbReference type="ARBA" id="ARBA00023180"/>
    </source>
</evidence>
<dbReference type="Proteomes" id="UP000694850">
    <property type="component" value="Unplaced"/>
</dbReference>
<keyword evidence="8" id="KW-1133">Transmembrane helix</keyword>
<dbReference type="PANTHER" id="PTHR11214:SF217">
    <property type="entry name" value="HEXOSYLTRANSFERASE"/>
    <property type="match status" value="1"/>
</dbReference>
<evidence type="ECO:0000256" key="1">
    <source>
        <dbReference type="ARBA" id="ARBA00004323"/>
    </source>
</evidence>
<organism evidence="14 15">
    <name type="scientific">Orycteropus afer afer</name>
    <dbReference type="NCBI Taxonomy" id="1230840"/>
    <lineage>
        <taxon>Eukaryota</taxon>
        <taxon>Metazoa</taxon>
        <taxon>Chordata</taxon>
        <taxon>Craniata</taxon>
        <taxon>Vertebrata</taxon>
        <taxon>Euteleostomi</taxon>
        <taxon>Mammalia</taxon>
        <taxon>Eutheria</taxon>
        <taxon>Afrotheria</taxon>
        <taxon>Tubulidentata</taxon>
        <taxon>Orycteropodidae</taxon>
        <taxon>Orycteropus</taxon>
    </lineage>
</organism>
<evidence type="ECO:0000256" key="13">
    <source>
        <dbReference type="RuleBase" id="RU363063"/>
    </source>
</evidence>
<keyword evidence="11" id="KW-0472">Membrane</keyword>
<evidence type="ECO:0000256" key="5">
    <source>
        <dbReference type="ARBA" id="ARBA00022679"/>
    </source>
</evidence>
<dbReference type="RefSeq" id="XP_007957004.1">
    <property type="nucleotide sequence ID" value="XM_007958813.1"/>
</dbReference>
<keyword evidence="12" id="KW-0325">Glycoprotein</keyword>
<keyword evidence="6" id="KW-0812">Transmembrane</keyword>
<evidence type="ECO:0000256" key="9">
    <source>
        <dbReference type="ARBA" id="ARBA00023034"/>
    </source>
</evidence>
<dbReference type="Pfam" id="PF01762">
    <property type="entry name" value="Galactosyl_T"/>
    <property type="match status" value="1"/>
</dbReference>
<keyword evidence="14" id="KW-1185">Reference proteome</keyword>
<dbReference type="PANTHER" id="PTHR11214">
    <property type="entry name" value="BETA-1,3-N-ACETYLGLUCOSAMINYLTRANSFERASE"/>
    <property type="match status" value="1"/>
</dbReference>
<comment type="similarity">
    <text evidence="3 13">Belongs to the glycosyltransferase 31 family.</text>
</comment>
<dbReference type="GO" id="GO:0006629">
    <property type="term" value="P:lipid metabolic process"/>
    <property type="evidence" value="ECO:0007669"/>
    <property type="project" value="UniProtKB-KW"/>
</dbReference>
<keyword evidence="7" id="KW-0735">Signal-anchor</keyword>
<name>A0A8B7BAI7_ORYAF</name>
<comment type="pathway">
    <text evidence="2">Protein modification; protein glycosylation.</text>
</comment>
<keyword evidence="9 13" id="KW-0333">Golgi apparatus</keyword>
<dbReference type="GO" id="GO:0006493">
    <property type="term" value="P:protein O-linked glycosylation"/>
    <property type="evidence" value="ECO:0007669"/>
    <property type="project" value="TreeGrafter"/>
</dbReference>
<dbReference type="Gene3D" id="3.90.550.50">
    <property type="match status" value="1"/>
</dbReference>